<evidence type="ECO:0000313" key="2">
    <source>
        <dbReference type="EMBL" id="OAE19349.1"/>
    </source>
</evidence>
<evidence type="ECO:0000256" key="1">
    <source>
        <dbReference type="SAM" id="MobiDB-lite"/>
    </source>
</evidence>
<feature type="compositionally biased region" description="Polar residues" evidence="1">
    <location>
        <begin position="33"/>
        <end position="43"/>
    </location>
</feature>
<comment type="caution">
    <text evidence="2">The sequence shown here is derived from an EMBL/GenBank/DDBJ whole genome shotgun (WGS) entry which is preliminary data.</text>
</comment>
<sequence length="180" mass="19670">MGLLTREEEKRFLREREILAAESSEGTEDEDNSQPQIPPQTTARGLVQIVAPIIDTPEVATDESTQHVETKGPSAILVKAVADVTVEPTKERTEIVSPNSLSSEWMRSVGSEGVPQPKIGSSDGGYVEQNNLGTDCGRGWWDYGELGRRIRAATTRGGSEDEDFGRRGEDIGDYLPRLLA</sequence>
<protein>
    <submittedName>
        <fullName evidence="2">Uncharacterized protein</fullName>
    </submittedName>
</protein>
<dbReference type="EMBL" id="LVLJ01003895">
    <property type="protein sequence ID" value="OAE19349.1"/>
    <property type="molecule type" value="Genomic_DNA"/>
</dbReference>
<evidence type="ECO:0000313" key="3">
    <source>
        <dbReference type="Proteomes" id="UP000077202"/>
    </source>
</evidence>
<dbReference type="Proteomes" id="UP000077202">
    <property type="component" value="Unassembled WGS sequence"/>
</dbReference>
<accession>A0A176VEM8</accession>
<organism evidence="2 3">
    <name type="scientific">Marchantia polymorpha subsp. ruderalis</name>
    <dbReference type="NCBI Taxonomy" id="1480154"/>
    <lineage>
        <taxon>Eukaryota</taxon>
        <taxon>Viridiplantae</taxon>
        <taxon>Streptophyta</taxon>
        <taxon>Embryophyta</taxon>
        <taxon>Marchantiophyta</taxon>
        <taxon>Marchantiopsida</taxon>
        <taxon>Marchantiidae</taxon>
        <taxon>Marchantiales</taxon>
        <taxon>Marchantiaceae</taxon>
        <taxon>Marchantia</taxon>
    </lineage>
</organism>
<name>A0A176VEM8_MARPO</name>
<proteinExistence type="predicted"/>
<keyword evidence="3" id="KW-1185">Reference proteome</keyword>
<feature type="region of interest" description="Disordered" evidence="1">
    <location>
        <begin position="18"/>
        <end position="44"/>
    </location>
</feature>
<gene>
    <name evidence="2" type="ORF">AXG93_3548s1020</name>
</gene>
<reference evidence="2" key="1">
    <citation type="submission" date="2016-03" db="EMBL/GenBank/DDBJ databases">
        <title>Mechanisms controlling the formation of the plant cell surface in tip-growing cells are functionally conserved among land plants.</title>
        <authorList>
            <person name="Honkanen S."/>
            <person name="Jones V.A."/>
            <person name="Morieri G."/>
            <person name="Champion C."/>
            <person name="Hetherington A.J."/>
            <person name="Kelly S."/>
            <person name="Saint-Marcoux D."/>
            <person name="Proust H."/>
            <person name="Prescott H."/>
            <person name="Dolan L."/>
        </authorList>
    </citation>
    <scope>NUCLEOTIDE SEQUENCE [LARGE SCALE GENOMIC DNA]</scope>
    <source>
        <tissue evidence="2">Whole gametophyte</tissue>
    </source>
</reference>
<dbReference type="AlphaFoldDB" id="A0A176VEM8"/>